<evidence type="ECO:0000313" key="2">
    <source>
        <dbReference type="Proteomes" id="UP000184267"/>
    </source>
</evidence>
<organism evidence="1 2">
    <name type="scientific">Trametes pubescens</name>
    <name type="common">White-rot fungus</name>
    <dbReference type="NCBI Taxonomy" id="154538"/>
    <lineage>
        <taxon>Eukaryota</taxon>
        <taxon>Fungi</taxon>
        <taxon>Dikarya</taxon>
        <taxon>Basidiomycota</taxon>
        <taxon>Agaricomycotina</taxon>
        <taxon>Agaricomycetes</taxon>
        <taxon>Polyporales</taxon>
        <taxon>Polyporaceae</taxon>
        <taxon>Trametes</taxon>
    </lineage>
</organism>
<accession>A0A1M2VYZ9</accession>
<keyword evidence="2" id="KW-1185">Reference proteome</keyword>
<dbReference type="Proteomes" id="UP000184267">
    <property type="component" value="Unassembled WGS sequence"/>
</dbReference>
<sequence>MDNIERHNAVTGNVEEFKKHDELEHRVKISWQPTPARRKTLLGELLGVDRLINATAPIHQLPDEILAEVFLFSLAPNRFPWHLFQTEEQRFLVLLGVCVRWRSIICTTARFWRDISVRRGYEWLNLALSRCSGAPVNITLRDETLAPSVFLSVLPRHSRILRSINATDISQSSMPRLLTFLYNSNTPILHSLSIHNRNNDVREIRLSAESLPVLRQLTLNSFVLPPQSTLYSQLHILVLTGFR</sequence>
<dbReference type="AlphaFoldDB" id="A0A1M2VYZ9"/>
<reference evidence="1 2" key="1">
    <citation type="submission" date="2016-10" db="EMBL/GenBank/DDBJ databases">
        <title>Genome sequence of the basidiomycete white-rot fungus Trametes pubescens.</title>
        <authorList>
            <person name="Makela M.R."/>
            <person name="Granchi Z."/>
            <person name="Peng M."/>
            <person name="De Vries R.P."/>
            <person name="Grigoriev I."/>
            <person name="Riley R."/>
            <person name="Hilden K."/>
        </authorList>
    </citation>
    <scope>NUCLEOTIDE SEQUENCE [LARGE SCALE GENOMIC DNA]</scope>
    <source>
        <strain evidence="1 2">FBCC735</strain>
    </source>
</reference>
<proteinExistence type="predicted"/>
<comment type="caution">
    <text evidence="1">The sequence shown here is derived from an EMBL/GenBank/DDBJ whole genome shotgun (WGS) entry which is preliminary data.</text>
</comment>
<evidence type="ECO:0000313" key="1">
    <source>
        <dbReference type="EMBL" id="OJT12793.1"/>
    </source>
</evidence>
<protein>
    <submittedName>
        <fullName evidence="1">Uncharacterized protein</fullName>
    </submittedName>
</protein>
<dbReference type="OrthoDB" id="2739795at2759"/>
<dbReference type="EMBL" id="MNAD01000447">
    <property type="protein sequence ID" value="OJT12793.1"/>
    <property type="molecule type" value="Genomic_DNA"/>
</dbReference>
<name>A0A1M2VYZ9_TRAPU</name>
<dbReference type="OMA" id="KHDELEH"/>
<gene>
    <name evidence="1" type="ORF">TRAPUB_10628</name>
</gene>